<dbReference type="GO" id="GO:0043190">
    <property type="term" value="C:ATP-binding cassette (ABC) transporter complex"/>
    <property type="evidence" value="ECO:0007669"/>
    <property type="project" value="InterPro"/>
</dbReference>
<dbReference type="Pfam" id="PF12974">
    <property type="entry name" value="Phosphonate-bd"/>
    <property type="match status" value="1"/>
</dbReference>
<dbReference type="STRING" id="632773.BBEV_2994"/>
<comment type="similarity">
    <text evidence="1">Belongs to the phosphate/phosphite/phosphonate binding protein family.</text>
</comment>
<dbReference type="Proteomes" id="UP000094463">
    <property type="component" value="Chromosome"/>
</dbReference>
<reference evidence="4 5" key="1">
    <citation type="submission" date="2015-08" db="EMBL/GenBank/DDBJ databases">
        <title>The complete genome sequence of Bacillus beveridgei MLTeJB.</title>
        <authorList>
            <person name="Hanson T.E."/>
            <person name="Mesa C."/>
            <person name="Basesman S.M."/>
            <person name="Oremland R.S."/>
        </authorList>
    </citation>
    <scope>NUCLEOTIDE SEQUENCE [LARGE SCALE GENOMIC DNA]</scope>
    <source>
        <strain evidence="4 5">MLTeJB</strain>
    </source>
</reference>
<dbReference type="KEGG" id="bbev:BBEV_2994"/>
<evidence type="ECO:0000313" key="4">
    <source>
        <dbReference type="EMBL" id="AOM84314.1"/>
    </source>
</evidence>
<dbReference type="RefSeq" id="WP_069366203.1">
    <property type="nucleotide sequence ID" value="NZ_CP012502.1"/>
</dbReference>
<dbReference type="Gene3D" id="3.40.190.10">
    <property type="entry name" value="Periplasmic binding protein-like II"/>
    <property type="match status" value="2"/>
</dbReference>
<dbReference type="PATRIC" id="fig|632773.3.peg.3130"/>
<dbReference type="NCBIfam" id="TIGR01098">
    <property type="entry name" value="3A0109s03R"/>
    <property type="match status" value="1"/>
</dbReference>
<dbReference type="AlphaFoldDB" id="A0A1D7QZ74"/>
<keyword evidence="2" id="KW-0732">Signal</keyword>
<dbReference type="PROSITE" id="PS51257">
    <property type="entry name" value="PROKAR_LIPOPROTEIN"/>
    <property type="match status" value="1"/>
</dbReference>
<proteinExistence type="inferred from homology"/>
<evidence type="ECO:0000256" key="2">
    <source>
        <dbReference type="ARBA" id="ARBA00022729"/>
    </source>
</evidence>
<evidence type="ECO:0000313" key="5">
    <source>
        <dbReference type="Proteomes" id="UP000094463"/>
    </source>
</evidence>
<evidence type="ECO:0000256" key="1">
    <source>
        <dbReference type="ARBA" id="ARBA00007162"/>
    </source>
</evidence>
<keyword evidence="5" id="KW-1185">Reference proteome</keyword>
<dbReference type="OrthoDB" id="9781943at2"/>
<evidence type="ECO:0000256" key="3">
    <source>
        <dbReference type="SAM" id="Coils"/>
    </source>
</evidence>
<sequence length="294" mass="32301">MKRNLGLLMITGGLLIAGCGNEAAGVDEPLEVAVIPSQSIGEMQDGLDQLEHELEEALRQEVSVEHYPNYNAVVEAINHHHIDLAYVGPVTYLVARDQSGAKAIVTQSIDGSPYYHSYIKAHIDAPWDSLEELLDDKEQVTFAFGSHSSTSGFTVPGYELMNRGVYTDENDHAFDEVRFTGSHDITAQVLLSQDVDAGAIDSAIYHALVRDGVVDDSQLKTLWESEPLYQYPWIVPAETGDDVIEAFQEAFLAIDHPDILRIFGGADAFVLADVEHYEGIEEAARAMGLLDEPE</sequence>
<keyword evidence="3" id="KW-0175">Coiled coil</keyword>
<dbReference type="EMBL" id="CP012502">
    <property type="protein sequence ID" value="AOM84314.1"/>
    <property type="molecule type" value="Genomic_DNA"/>
</dbReference>
<organism evidence="4 5">
    <name type="scientific">Salisediminibacterium beveridgei</name>
    <dbReference type="NCBI Taxonomy" id="632773"/>
    <lineage>
        <taxon>Bacteria</taxon>
        <taxon>Bacillati</taxon>
        <taxon>Bacillota</taxon>
        <taxon>Bacilli</taxon>
        <taxon>Bacillales</taxon>
        <taxon>Bacillaceae</taxon>
        <taxon>Salisediminibacterium</taxon>
    </lineage>
</organism>
<feature type="coiled-coil region" evidence="3">
    <location>
        <begin position="40"/>
        <end position="67"/>
    </location>
</feature>
<dbReference type="InterPro" id="IPR005770">
    <property type="entry name" value="PhnD"/>
</dbReference>
<name>A0A1D7QZ74_9BACI</name>
<dbReference type="PANTHER" id="PTHR35841:SF1">
    <property type="entry name" value="PHOSPHONATES-BINDING PERIPLASMIC PROTEIN"/>
    <property type="match status" value="1"/>
</dbReference>
<dbReference type="PANTHER" id="PTHR35841">
    <property type="entry name" value="PHOSPHONATES-BINDING PERIPLASMIC PROTEIN"/>
    <property type="match status" value="1"/>
</dbReference>
<protein>
    <submittedName>
        <fullName evidence="4">Phosphonate/phosphite ABC transporter substrate binding protein</fullName>
    </submittedName>
</protein>
<accession>A0A1D7QZ74</accession>
<gene>
    <name evidence="4" type="primary">ptxB-3</name>
    <name evidence="4" type="ORF">BBEV_2994</name>
</gene>
<dbReference type="GO" id="GO:0055085">
    <property type="term" value="P:transmembrane transport"/>
    <property type="evidence" value="ECO:0007669"/>
    <property type="project" value="InterPro"/>
</dbReference>
<dbReference type="SUPFAM" id="SSF53850">
    <property type="entry name" value="Periplasmic binding protein-like II"/>
    <property type="match status" value="1"/>
</dbReference>